<comment type="caution">
    <text evidence="1">The sequence shown here is derived from an EMBL/GenBank/DDBJ whole genome shotgun (WGS) entry which is preliminary data.</text>
</comment>
<name>A0A5N5TKY9_9CRUS</name>
<proteinExistence type="predicted"/>
<dbReference type="OrthoDB" id="69646at2759"/>
<dbReference type="AlphaFoldDB" id="A0A5N5TKY9"/>
<dbReference type="Proteomes" id="UP000326759">
    <property type="component" value="Unassembled WGS sequence"/>
</dbReference>
<accession>A0A5N5TKY9</accession>
<evidence type="ECO:0000313" key="2">
    <source>
        <dbReference type="Proteomes" id="UP000326759"/>
    </source>
</evidence>
<evidence type="ECO:0000313" key="1">
    <source>
        <dbReference type="EMBL" id="KAB7506792.1"/>
    </source>
</evidence>
<gene>
    <name evidence="1" type="ORF">Anas_01349</name>
</gene>
<organism evidence="1 2">
    <name type="scientific">Armadillidium nasatum</name>
    <dbReference type="NCBI Taxonomy" id="96803"/>
    <lineage>
        <taxon>Eukaryota</taxon>
        <taxon>Metazoa</taxon>
        <taxon>Ecdysozoa</taxon>
        <taxon>Arthropoda</taxon>
        <taxon>Crustacea</taxon>
        <taxon>Multicrustacea</taxon>
        <taxon>Malacostraca</taxon>
        <taxon>Eumalacostraca</taxon>
        <taxon>Peracarida</taxon>
        <taxon>Isopoda</taxon>
        <taxon>Oniscidea</taxon>
        <taxon>Crinocheta</taxon>
        <taxon>Armadillidiidae</taxon>
        <taxon>Armadillidium</taxon>
    </lineage>
</organism>
<protein>
    <submittedName>
        <fullName evidence="1">Uncharacterized protein</fullName>
    </submittedName>
</protein>
<keyword evidence="2" id="KW-1185">Reference proteome</keyword>
<dbReference type="EMBL" id="SEYY01000656">
    <property type="protein sequence ID" value="KAB7506792.1"/>
    <property type="molecule type" value="Genomic_DNA"/>
</dbReference>
<reference evidence="1 2" key="1">
    <citation type="journal article" date="2019" name="PLoS Biol.">
        <title>Sex chromosomes control vertical transmission of feminizing Wolbachia symbionts in an isopod.</title>
        <authorList>
            <person name="Becking T."/>
            <person name="Chebbi M.A."/>
            <person name="Giraud I."/>
            <person name="Moumen B."/>
            <person name="Laverre T."/>
            <person name="Caubet Y."/>
            <person name="Peccoud J."/>
            <person name="Gilbert C."/>
            <person name="Cordaux R."/>
        </authorList>
    </citation>
    <scope>NUCLEOTIDE SEQUENCE [LARGE SCALE GENOMIC DNA]</scope>
    <source>
        <strain evidence="1">ANa2</strain>
        <tissue evidence="1">Whole body excluding digestive tract and cuticle</tissue>
    </source>
</reference>
<sequence>MVCSSANENKKSFPVFSPDGAAFPNNSWTSRQFVYKATLLSDLKPVFIRVEAPQPGDWFMAAFTVGDNSKIIQAIWVSGPFDLDRCIQYKNY</sequence>